<gene>
    <name evidence="1" type="primary">clpS</name>
    <name evidence="2" type="ORF">ACY05_02210</name>
</gene>
<dbReference type="HAMAP" id="MF_00302">
    <property type="entry name" value="ClpS"/>
    <property type="match status" value="1"/>
</dbReference>
<keyword evidence="2" id="KW-0645">Protease</keyword>
<proteinExistence type="inferred from homology"/>
<accession>A0A656Z8N0</accession>
<dbReference type="RefSeq" id="WP_067170172.1">
    <property type="nucleotide sequence ID" value="NZ_LFZK01000001.1"/>
</dbReference>
<evidence type="ECO:0000256" key="1">
    <source>
        <dbReference type="HAMAP-Rule" id="MF_00302"/>
    </source>
</evidence>
<comment type="subunit">
    <text evidence="1">Binds to the N-terminal domain of the chaperone ClpA.</text>
</comment>
<dbReference type="Gene3D" id="3.30.1390.10">
    <property type="match status" value="1"/>
</dbReference>
<sequence length="111" mass="12368">MGGRKQSGQDEPGGKGGVVLEARRSKVRPPRLYKVLLLNDDFTPMDFVVVVLEKFFGMNRERATVVMLAVHREGKGICGVYSRDLAATKVEQVVAFARQHQHPLACVMEEN</sequence>
<keyword evidence="2" id="KW-0378">Hydrolase</keyword>
<dbReference type="FunFam" id="3.30.1390.10:FF:000002">
    <property type="entry name" value="ATP-dependent Clp protease adapter protein ClpS"/>
    <property type="match status" value="1"/>
</dbReference>
<evidence type="ECO:0000313" key="2">
    <source>
        <dbReference type="EMBL" id="KYC29359.1"/>
    </source>
</evidence>
<dbReference type="SUPFAM" id="SSF54736">
    <property type="entry name" value="ClpS-like"/>
    <property type="match status" value="1"/>
</dbReference>
<comment type="function">
    <text evidence="1">Involved in the modulation of the specificity of the ClpAP-mediated ATP-dependent protein degradation.</text>
</comment>
<dbReference type="AlphaFoldDB" id="A0A656Z8N0"/>
<dbReference type="EMBL" id="LFZK01000001">
    <property type="protein sequence ID" value="KYC29359.1"/>
    <property type="molecule type" value="Genomic_DNA"/>
</dbReference>
<dbReference type="InterPro" id="IPR022935">
    <property type="entry name" value="ClpS"/>
</dbReference>
<dbReference type="InterPro" id="IPR003769">
    <property type="entry name" value="ClpS_core"/>
</dbReference>
<evidence type="ECO:0000313" key="3">
    <source>
        <dbReference type="Proteomes" id="UP000243416"/>
    </source>
</evidence>
<dbReference type="GO" id="GO:0006508">
    <property type="term" value="P:proteolysis"/>
    <property type="evidence" value="ECO:0007669"/>
    <property type="project" value="UniProtKB-UniRule"/>
</dbReference>
<dbReference type="GO" id="GO:0030163">
    <property type="term" value="P:protein catabolic process"/>
    <property type="evidence" value="ECO:0007669"/>
    <property type="project" value="InterPro"/>
</dbReference>
<name>A0A656Z8N0_9PROT</name>
<reference evidence="2 3" key="1">
    <citation type="journal article" date="2016" name="ISME J.">
        <title>Integrated multi-omics analyses reveal the biochemical mechanisms and phylogenetic relevance of anaerobic androgen biodegradation in the environment.</title>
        <authorList>
            <person name="Yang F.C."/>
            <person name="Chen Y.L."/>
            <person name="Tang S.L."/>
            <person name="Yu C.P."/>
            <person name="Wang P.H."/>
            <person name="Ismail W."/>
            <person name="Wang C.H."/>
            <person name="Ding J.Y."/>
            <person name="Yang C.Y."/>
            <person name="Yang C.Y."/>
            <person name="Chiang Y.R."/>
        </authorList>
    </citation>
    <scope>NUCLEOTIDE SEQUENCE [LARGE SCALE GENOMIC DNA]</scope>
    <source>
        <strain evidence="2 3">DSM 13999</strain>
    </source>
</reference>
<dbReference type="Pfam" id="PF02617">
    <property type="entry name" value="ClpS"/>
    <property type="match status" value="1"/>
</dbReference>
<comment type="similarity">
    <text evidence="1">Belongs to the ClpS family.</text>
</comment>
<dbReference type="GO" id="GO:0008233">
    <property type="term" value="F:peptidase activity"/>
    <property type="evidence" value="ECO:0007669"/>
    <property type="project" value="UniProtKB-KW"/>
</dbReference>
<protein>
    <recommendedName>
        <fullName evidence="1">ATP-dependent Clp protease adapter protein ClpS</fullName>
    </recommendedName>
</protein>
<organism evidence="2 3">
    <name type="scientific">Sterolibacterium denitrificans</name>
    <dbReference type="NCBI Taxonomy" id="157592"/>
    <lineage>
        <taxon>Bacteria</taxon>
        <taxon>Pseudomonadati</taxon>
        <taxon>Pseudomonadota</taxon>
        <taxon>Betaproteobacteria</taxon>
        <taxon>Nitrosomonadales</taxon>
        <taxon>Sterolibacteriaceae</taxon>
        <taxon>Sterolibacterium</taxon>
    </lineage>
</organism>
<comment type="caution">
    <text evidence="2">The sequence shown here is derived from an EMBL/GenBank/DDBJ whole genome shotgun (WGS) entry which is preliminary data.</text>
</comment>
<dbReference type="InterPro" id="IPR014719">
    <property type="entry name" value="Ribosomal_bL12_C/ClpS-like"/>
</dbReference>
<dbReference type="OrthoDB" id="9796121at2"/>
<dbReference type="Proteomes" id="UP000243416">
    <property type="component" value="Unassembled WGS sequence"/>
</dbReference>
<dbReference type="NCBIfam" id="NF000672">
    <property type="entry name" value="PRK00033.1-5"/>
    <property type="match status" value="1"/>
</dbReference>
<dbReference type="PANTHER" id="PTHR33473">
    <property type="entry name" value="ATP-DEPENDENT CLP PROTEASE ADAPTER PROTEIN CLPS1, CHLOROPLASTIC"/>
    <property type="match status" value="1"/>
</dbReference>
<dbReference type="PANTHER" id="PTHR33473:SF19">
    <property type="entry name" value="ATP-DEPENDENT CLP PROTEASE ADAPTER PROTEIN CLPS"/>
    <property type="match status" value="1"/>
</dbReference>
<keyword evidence="3" id="KW-1185">Reference proteome</keyword>